<dbReference type="GO" id="GO:0090614">
    <property type="term" value="F:5'-methylthioadenosine deaminase activity"/>
    <property type="evidence" value="ECO:0007669"/>
    <property type="project" value="UniProtKB-UniRule"/>
</dbReference>
<dbReference type="eggNOG" id="COG0402">
    <property type="taxonomic scope" value="Bacteria"/>
</dbReference>
<feature type="binding site" evidence="4">
    <location>
        <position position="61"/>
    </location>
    <ligand>
        <name>Zn(2+)</name>
        <dbReference type="ChEBI" id="CHEBI:29105"/>
    </ligand>
</feature>
<dbReference type="EMBL" id="JMKI01000037">
    <property type="protein sequence ID" value="KEJ91832.1"/>
    <property type="molecule type" value="Genomic_DNA"/>
</dbReference>
<dbReference type="InterPro" id="IPR023512">
    <property type="entry name" value="Deaminase_MtaD/DadD"/>
</dbReference>
<dbReference type="CDD" id="cd01298">
    <property type="entry name" value="ATZ_TRZ_like"/>
    <property type="match status" value="1"/>
</dbReference>
<protein>
    <recommendedName>
        <fullName evidence="4">5-methylthioadenosine/S-adenosylhomocysteine deaminase</fullName>
        <shortName evidence="4">MTA/SAH deaminase</shortName>
        <ecNumber evidence="4">3.5.4.28</ecNumber>
        <ecNumber evidence="4">3.5.4.31</ecNumber>
    </recommendedName>
</protein>
<feature type="binding site" evidence="4">
    <location>
        <position position="294"/>
    </location>
    <ligand>
        <name>Zn(2+)</name>
        <dbReference type="ChEBI" id="CHEBI:29105"/>
    </ligand>
</feature>
<comment type="caution">
    <text evidence="6">The sequence shown here is derived from an EMBL/GenBank/DDBJ whole genome shotgun (WGS) entry which is preliminary data.</text>
</comment>
<keyword evidence="7" id="KW-1185">Reference proteome</keyword>
<dbReference type="EC" id="3.5.4.28" evidence="4"/>
<organism evidence="6 7">
    <name type="scientific">Synergistes jonesii</name>
    <dbReference type="NCBI Taxonomy" id="2754"/>
    <lineage>
        <taxon>Bacteria</taxon>
        <taxon>Thermotogati</taxon>
        <taxon>Synergistota</taxon>
        <taxon>Synergistia</taxon>
        <taxon>Synergistales</taxon>
        <taxon>Synergistaceae</taxon>
        <taxon>Synergistes</taxon>
    </lineage>
</organism>
<evidence type="ECO:0000313" key="7">
    <source>
        <dbReference type="Proteomes" id="UP000027665"/>
    </source>
</evidence>
<dbReference type="Gene3D" id="2.30.40.10">
    <property type="entry name" value="Urease, subunit C, domain 1"/>
    <property type="match status" value="1"/>
</dbReference>
<keyword evidence="3 4" id="KW-0862">Zinc</keyword>
<comment type="function">
    <text evidence="4">Catalyzes the deamination of 5-methylthioadenosine and S-adenosyl-L-homocysteine into 5-methylthioinosine and S-inosyl-L-homocysteine, respectively. Is also able to deaminate adenosine.</text>
</comment>
<sequence length="425" mass="45673">MKKLYRDVIVWDAESQGARRCDVCTEGGKISAVKPAGAYPFGAAYEGRGATALIPGFVNAHGHAAMTLLRGFGEDLPLMDWLRKRIWPAEAKLDGELVYKGTMLSILEMLSTGTTCFADMYFYMDRVADAALAAGIRAGLSRGIVGGADGAAKLAENLKLARDYNGAQGLVNVQLGPHAPYTVPFALMKDIAAAAKENDLGVQLHWLETKGEWGMVEAGKTMAPEEYLEKAGLLGVRRLLLAHCVWIEKEKLPFYARANLTIAHNPKSNLKLGSGTAPVAAMNEAGAKVALGTDGASSNNRLDMWEEMRFAALLQKGVNLNPTLLSAECALRMATRNGAEALGFDNVGLIKEGFDADFLLIDLDRPHYAGWDCENLAGYLVYAGSSADVMTTVVAGETLYHRGAFSKLDAARIIAEGAEARKKLL</sequence>
<dbReference type="InterPro" id="IPR050287">
    <property type="entry name" value="MTA/SAH_deaminase"/>
</dbReference>
<dbReference type="SUPFAM" id="SSF51338">
    <property type="entry name" value="Composite domain of metallo-dependent hydrolases"/>
    <property type="match status" value="1"/>
</dbReference>
<evidence type="ECO:0000256" key="2">
    <source>
        <dbReference type="ARBA" id="ARBA00022801"/>
    </source>
</evidence>
<reference evidence="6 7" key="1">
    <citation type="submission" date="2014-04" db="EMBL/GenBank/DDBJ databases">
        <title>Draft Genome Sequence of Synergistes jonesii.</title>
        <authorList>
            <person name="Coil D.A."/>
            <person name="Eisen J.A."/>
            <person name="Holland-Moritz H.E."/>
        </authorList>
    </citation>
    <scope>NUCLEOTIDE SEQUENCE [LARGE SCALE GENOMIC DNA]</scope>
    <source>
        <strain evidence="6 7">78-1</strain>
    </source>
</reference>
<dbReference type="AlphaFoldDB" id="A0A073J2A3"/>
<comment type="caution">
    <text evidence="4">Lacks conserved residue(s) required for the propagation of feature annotation.</text>
</comment>
<dbReference type="InterPro" id="IPR006680">
    <property type="entry name" value="Amidohydro-rel"/>
</dbReference>
<proteinExistence type="inferred from homology"/>
<comment type="similarity">
    <text evidence="4">Belongs to the metallo-dependent hydrolases superfamily. MTA/SAH deaminase family.</text>
</comment>
<feature type="binding site" evidence="4">
    <location>
        <position position="178"/>
    </location>
    <ligand>
        <name>substrate</name>
    </ligand>
</feature>
<dbReference type="PATRIC" id="fig|2754.20.peg.1030"/>
<evidence type="ECO:0000313" key="6">
    <source>
        <dbReference type="EMBL" id="KEJ91832.1"/>
    </source>
</evidence>
<dbReference type="InterPro" id="IPR032466">
    <property type="entry name" value="Metal_Hydrolase"/>
</dbReference>
<feature type="binding site" evidence="4">
    <location>
        <position position="142"/>
    </location>
    <ligand>
        <name>substrate</name>
    </ligand>
</feature>
<evidence type="ECO:0000256" key="4">
    <source>
        <dbReference type="HAMAP-Rule" id="MF_01281"/>
    </source>
</evidence>
<dbReference type="GeneID" id="90984112"/>
<dbReference type="SUPFAM" id="SSF51556">
    <property type="entry name" value="Metallo-dependent hydrolases"/>
    <property type="match status" value="1"/>
</dbReference>
<dbReference type="RefSeq" id="WP_037977212.1">
    <property type="nucleotide sequence ID" value="NZ_CAMETI010000006.1"/>
</dbReference>
<dbReference type="FunFam" id="3.20.20.140:FF:000014">
    <property type="entry name" value="5-methylthioadenosine/S-adenosylhomocysteine deaminase"/>
    <property type="match status" value="1"/>
</dbReference>
<feature type="binding site" evidence="4">
    <location>
        <position position="90"/>
    </location>
    <ligand>
        <name>substrate</name>
    </ligand>
</feature>
<keyword evidence="1 4" id="KW-0479">Metal-binding</keyword>
<evidence type="ECO:0000256" key="3">
    <source>
        <dbReference type="ARBA" id="ARBA00022833"/>
    </source>
</evidence>
<feature type="binding site" evidence="4">
    <location>
        <position position="294"/>
    </location>
    <ligand>
        <name>substrate</name>
    </ligand>
</feature>
<dbReference type="HAMAP" id="MF_01281">
    <property type="entry name" value="MTA_SAH_deamin"/>
    <property type="match status" value="1"/>
</dbReference>
<feature type="binding site" evidence="4">
    <location>
        <position position="205"/>
    </location>
    <ligand>
        <name>Zn(2+)</name>
        <dbReference type="ChEBI" id="CHEBI:29105"/>
    </ligand>
</feature>
<dbReference type="GO" id="GO:0050270">
    <property type="term" value="F:S-adenosylhomocysteine deaminase activity"/>
    <property type="evidence" value="ECO:0007669"/>
    <property type="project" value="UniProtKB-UniRule"/>
</dbReference>
<gene>
    <name evidence="4" type="primary">mtaD</name>
    <name evidence="6" type="ORF">EH55_07640</name>
</gene>
<dbReference type="InterPro" id="IPR011059">
    <property type="entry name" value="Metal-dep_hydrolase_composite"/>
</dbReference>
<dbReference type="STRING" id="2754.EH55_07640"/>
<feature type="binding site" evidence="4">
    <location>
        <position position="63"/>
    </location>
    <ligand>
        <name>Zn(2+)</name>
        <dbReference type="ChEBI" id="CHEBI:29105"/>
    </ligand>
</feature>
<dbReference type="PANTHER" id="PTHR43794:SF11">
    <property type="entry name" value="AMIDOHYDROLASE-RELATED DOMAIN-CONTAINING PROTEIN"/>
    <property type="match status" value="1"/>
</dbReference>
<feature type="binding site" evidence="4">
    <location>
        <position position="208"/>
    </location>
    <ligand>
        <name>substrate</name>
    </ligand>
</feature>
<feature type="domain" description="Amidohydrolase-related" evidence="5">
    <location>
        <begin position="53"/>
        <end position="398"/>
    </location>
</feature>
<evidence type="ECO:0000256" key="1">
    <source>
        <dbReference type="ARBA" id="ARBA00022723"/>
    </source>
</evidence>
<dbReference type="Pfam" id="PF01979">
    <property type="entry name" value="Amidohydro_1"/>
    <property type="match status" value="1"/>
</dbReference>
<dbReference type="Proteomes" id="UP000027665">
    <property type="component" value="Unassembled WGS sequence"/>
</dbReference>
<comment type="cofactor">
    <cofactor evidence="4">
        <name>Zn(2+)</name>
        <dbReference type="ChEBI" id="CHEBI:29105"/>
    </cofactor>
    <text evidence="4">Binds 1 zinc ion per subunit.</text>
</comment>
<accession>A0A073J2A3</accession>
<dbReference type="PANTHER" id="PTHR43794">
    <property type="entry name" value="AMINOHYDROLASE SSNA-RELATED"/>
    <property type="match status" value="1"/>
</dbReference>
<dbReference type="Gene3D" id="3.20.20.140">
    <property type="entry name" value="Metal-dependent hydrolases"/>
    <property type="match status" value="1"/>
</dbReference>
<comment type="catalytic activity">
    <reaction evidence="4">
        <text>S-methyl-5'-thioadenosine + H2O + H(+) = S-methyl-5'-thioinosine + NH4(+)</text>
        <dbReference type="Rhea" id="RHEA:25025"/>
        <dbReference type="ChEBI" id="CHEBI:15377"/>
        <dbReference type="ChEBI" id="CHEBI:15378"/>
        <dbReference type="ChEBI" id="CHEBI:17509"/>
        <dbReference type="ChEBI" id="CHEBI:28938"/>
        <dbReference type="ChEBI" id="CHEBI:48595"/>
        <dbReference type="EC" id="3.5.4.31"/>
    </reaction>
</comment>
<dbReference type="GO" id="GO:0046872">
    <property type="term" value="F:metal ion binding"/>
    <property type="evidence" value="ECO:0007669"/>
    <property type="project" value="UniProtKB-KW"/>
</dbReference>
<name>A0A073J2A3_9BACT</name>
<keyword evidence="2 4" id="KW-0378">Hydrolase</keyword>
<dbReference type="OrthoDB" id="9807210at2"/>
<dbReference type="EC" id="3.5.4.31" evidence="4"/>
<evidence type="ECO:0000259" key="5">
    <source>
        <dbReference type="Pfam" id="PF01979"/>
    </source>
</evidence>
<comment type="catalytic activity">
    <reaction evidence="4">
        <text>S-adenosyl-L-homocysteine + H2O + H(+) = S-inosyl-L-homocysteine + NH4(+)</text>
        <dbReference type="Rhea" id="RHEA:20716"/>
        <dbReference type="ChEBI" id="CHEBI:15377"/>
        <dbReference type="ChEBI" id="CHEBI:15378"/>
        <dbReference type="ChEBI" id="CHEBI:28938"/>
        <dbReference type="ChEBI" id="CHEBI:57856"/>
        <dbReference type="ChEBI" id="CHEBI:57985"/>
        <dbReference type="EC" id="3.5.4.28"/>
    </reaction>
</comment>